<evidence type="ECO:0000313" key="3">
    <source>
        <dbReference type="Proteomes" id="UP000214365"/>
    </source>
</evidence>
<organism evidence="2 3">
    <name type="scientific">Talaromyces atroroseus</name>
    <dbReference type="NCBI Taxonomy" id="1441469"/>
    <lineage>
        <taxon>Eukaryota</taxon>
        <taxon>Fungi</taxon>
        <taxon>Dikarya</taxon>
        <taxon>Ascomycota</taxon>
        <taxon>Pezizomycotina</taxon>
        <taxon>Eurotiomycetes</taxon>
        <taxon>Eurotiomycetidae</taxon>
        <taxon>Eurotiales</taxon>
        <taxon>Trichocomaceae</taxon>
        <taxon>Talaromyces</taxon>
        <taxon>Talaromyces sect. Trachyspermi</taxon>
    </lineage>
</organism>
<evidence type="ECO:0008006" key="4">
    <source>
        <dbReference type="Google" id="ProtNLM"/>
    </source>
</evidence>
<dbReference type="GeneID" id="31003054"/>
<dbReference type="SUPFAM" id="SSF51735">
    <property type="entry name" value="NAD(P)-binding Rossmann-fold domains"/>
    <property type="match status" value="1"/>
</dbReference>
<dbReference type="PANTHER" id="PTHR47534:SF3">
    <property type="entry name" value="ALCOHOL DEHYDROGENASE-LIKE C-TERMINAL DOMAIN-CONTAINING PROTEIN"/>
    <property type="match status" value="1"/>
</dbReference>
<evidence type="ECO:0000313" key="2">
    <source>
        <dbReference type="EMBL" id="OKL60856.1"/>
    </source>
</evidence>
<reference evidence="2 3" key="1">
    <citation type="submission" date="2015-06" db="EMBL/GenBank/DDBJ databases">
        <title>Talaromyces atroroseus IBT 11181 draft genome.</title>
        <authorList>
            <person name="Rasmussen K.B."/>
            <person name="Rasmussen S."/>
            <person name="Petersen B."/>
            <person name="Sicheritz-Ponten T."/>
            <person name="Mortensen U.H."/>
            <person name="Thrane U."/>
        </authorList>
    </citation>
    <scope>NUCLEOTIDE SEQUENCE [LARGE SCALE GENOMIC DNA]</scope>
    <source>
        <strain evidence="2 3">IBT 11181</strain>
    </source>
</reference>
<protein>
    <recommendedName>
        <fullName evidence="4">NAD(P)-binding protein</fullName>
    </recommendedName>
</protein>
<dbReference type="InterPro" id="IPR036291">
    <property type="entry name" value="NAD(P)-bd_dom_sf"/>
</dbReference>
<dbReference type="Proteomes" id="UP000214365">
    <property type="component" value="Unassembled WGS sequence"/>
</dbReference>
<proteinExistence type="predicted"/>
<sequence>MVAISDIRRNIASVKNLGSGLVAVFVGGTSGIGLSTAREFARYATAPHIYLIGRNEVQASEIISELRSINDAATVDFIKSDVSLLKNVDVACQELLKKETKVDLLFLSAGILTMKGRTETIEGIDRKLSLHYYSRIRFIQNLLPTLNQAAAASPGSFARVISVLGAGHEGKLVDGDKDLDLQKNYSLSNAANHSITMTSLSMIQLAAANPRISFIHSAPGGVNTNFAREFHPLTKYLFNALFFVLSPFNSVIGLVPLQDCGERHVYLATNPAFAPRGGDKVETLGADGEKGSGAYRLGPATSIVSHSSLLQGYLDSGMGKKVWEHTVEMFKKATGTA</sequence>
<name>A0A225B0R4_TALAT</name>
<evidence type="ECO:0000256" key="1">
    <source>
        <dbReference type="ARBA" id="ARBA00023002"/>
    </source>
</evidence>
<dbReference type="AlphaFoldDB" id="A0A225B0R4"/>
<dbReference type="InterPro" id="IPR002347">
    <property type="entry name" value="SDR_fam"/>
</dbReference>
<dbReference type="EMBL" id="LFMY01000004">
    <property type="protein sequence ID" value="OKL60856.1"/>
    <property type="molecule type" value="Genomic_DNA"/>
</dbReference>
<gene>
    <name evidence="2" type="ORF">UA08_03299</name>
</gene>
<accession>A0A225B0R4</accession>
<dbReference type="RefSeq" id="XP_020120977.1">
    <property type="nucleotide sequence ID" value="XM_020265584.1"/>
</dbReference>
<dbReference type="Pfam" id="PF00106">
    <property type="entry name" value="adh_short"/>
    <property type="match status" value="1"/>
</dbReference>
<comment type="caution">
    <text evidence="2">The sequence shown here is derived from an EMBL/GenBank/DDBJ whole genome shotgun (WGS) entry which is preliminary data.</text>
</comment>
<dbReference type="OrthoDB" id="2898509at2759"/>
<dbReference type="GO" id="GO:0016491">
    <property type="term" value="F:oxidoreductase activity"/>
    <property type="evidence" value="ECO:0007669"/>
    <property type="project" value="UniProtKB-KW"/>
</dbReference>
<dbReference type="InterPro" id="IPR052228">
    <property type="entry name" value="Sec_Metab_Biosynth_Oxidored"/>
</dbReference>
<dbReference type="PANTHER" id="PTHR47534">
    <property type="entry name" value="YALI0E05731P"/>
    <property type="match status" value="1"/>
</dbReference>
<dbReference type="PRINTS" id="PR00081">
    <property type="entry name" value="GDHRDH"/>
</dbReference>
<dbReference type="Gene3D" id="3.40.50.720">
    <property type="entry name" value="NAD(P)-binding Rossmann-like Domain"/>
    <property type="match status" value="1"/>
</dbReference>
<keyword evidence="1" id="KW-0560">Oxidoreductase</keyword>
<dbReference type="STRING" id="1441469.A0A225B0R4"/>
<keyword evidence="3" id="KW-1185">Reference proteome</keyword>